<dbReference type="Gene3D" id="3.20.20.190">
    <property type="entry name" value="Phosphatidylinositol (PI) phosphodiesterase"/>
    <property type="match status" value="1"/>
</dbReference>
<dbReference type="InterPro" id="IPR017946">
    <property type="entry name" value="PLC-like_Pdiesterase_TIM-brl"/>
</dbReference>
<accession>A0A8W7PCA3</accession>
<dbReference type="GO" id="GO:0070069">
    <property type="term" value="C:cytochrome complex"/>
    <property type="evidence" value="ECO:0007669"/>
    <property type="project" value="TreeGrafter"/>
</dbReference>
<dbReference type="NCBIfam" id="NF006989">
    <property type="entry name" value="PRK09454.1"/>
    <property type="match status" value="1"/>
</dbReference>
<reference evidence="8" key="1">
    <citation type="submission" date="2022-08" db="UniProtKB">
        <authorList>
            <consortium name="EnsemblMetazoa"/>
        </authorList>
    </citation>
    <scope>IDENTIFICATION</scope>
</reference>
<keyword evidence="4 6" id="KW-1133">Transmembrane helix</keyword>
<name>A0A8W7PCA3_ANOCL</name>
<evidence type="ECO:0000256" key="6">
    <source>
        <dbReference type="SAM" id="Phobius"/>
    </source>
</evidence>
<feature type="transmembrane region" description="Helical" evidence="6">
    <location>
        <begin position="109"/>
        <end position="136"/>
    </location>
</feature>
<dbReference type="GO" id="GO:0019646">
    <property type="term" value="P:aerobic electron transport chain"/>
    <property type="evidence" value="ECO:0007669"/>
    <property type="project" value="TreeGrafter"/>
</dbReference>
<dbReference type="Pfam" id="PF02322">
    <property type="entry name" value="Cyt_bd_oxida_II"/>
    <property type="match status" value="1"/>
</dbReference>
<dbReference type="GO" id="GO:0009055">
    <property type="term" value="F:electron transfer activity"/>
    <property type="evidence" value="ECO:0007669"/>
    <property type="project" value="TreeGrafter"/>
</dbReference>
<dbReference type="Pfam" id="PF03009">
    <property type="entry name" value="GDPD"/>
    <property type="match status" value="1"/>
</dbReference>
<feature type="transmembrane region" description="Helical" evidence="6">
    <location>
        <begin position="24"/>
        <end position="57"/>
    </location>
</feature>
<keyword evidence="3 6" id="KW-0812">Transmembrane</keyword>
<dbReference type="InterPro" id="IPR003317">
    <property type="entry name" value="Cyt-d_oxidase_su2"/>
</dbReference>
<keyword evidence="2" id="KW-1003">Cell membrane</keyword>
<proteinExistence type="predicted"/>
<feature type="transmembrane region" description="Helical" evidence="6">
    <location>
        <begin position="157"/>
        <end position="181"/>
    </location>
</feature>
<evidence type="ECO:0000256" key="2">
    <source>
        <dbReference type="ARBA" id="ARBA00022475"/>
    </source>
</evidence>
<evidence type="ECO:0000259" key="7">
    <source>
        <dbReference type="PROSITE" id="PS51704"/>
    </source>
</evidence>
<comment type="subcellular location">
    <subcellularLocation>
        <location evidence="1">Cell membrane</location>
        <topology evidence="1">Multi-pass membrane protein</topology>
    </subcellularLocation>
</comment>
<dbReference type="PROSITE" id="PS51704">
    <property type="entry name" value="GP_PDE"/>
    <property type="match status" value="1"/>
</dbReference>
<evidence type="ECO:0000313" key="8">
    <source>
        <dbReference type="EnsemblMetazoa" id="ACOM028990-PA.1"/>
    </source>
</evidence>
<feature type="transmembrane region" description="Helical" evidence="6">
    <location>
        <begin position="222"/>
        <end position="244"/>
    </location>
</feature>
<dbReference type="GO" id="GO:0016682">
    <property type="term" value="F:oxidoreductase activity, acting on diphenols and related substances as donors, oxygen as acceptor"/>
    <property type="evidence" value="ECO:0007669"/>
    <property type="project" value="TreeGrafter"/>
</dbReference>
<dbReference type="SUPFAM" id="SSF51695">
    <property type="entry name" value="PLC-like phosphodiesterases"/>
    <property type="match status" value="1"/>
</dbReference>
<organism evidence="8">
    <name type="scientific">Anopheles coluzzii</name>
    <name type="common">African malaria mosquito</name>
    <dbReference type="NCBI Taxonomy" id="1518534"/>
    <lineage>
        <taxon>Eukaryota</taxon>
        <taxon>Metazoa</taxon>
        <taxon>Ecdysozoa</taxon>
        <taxon>Arthropoda</taxon>
        <taxon>Hexapoda</taxon>
        <taxon>Insecta</taxon>
        <taxon>Pterygota</taxon>
        <taxon>Neoptera</taxon>
        <taxon>Endopterygota</taxon>
        <taxon>Diptera</taxon>
        <taxon>Nematocera</taxon>
        <taxon>Culicoidea</taxon>
        <taxon>Culicidae</taxon>
        <taxon>Anophelinae</taxon>
        <taxon>Anopheles</taxon>
    </lineage>
</organism>
<feature type="transmembrane region" description="Helical" evidence="6">
    <location>
        <begin position="78"/>
        <end position="97"/>
    </location>
</feature>
<keyword evidence="5 6" id="KW-0472">Membrane</keyword>
<feature type="domain" description="GP-PDE" evidence="7">
    <location>
        <begin position="306"/>
        <end position="512"/>
    </location>
</feature>
<dbReference type="GO" id="GO:0006629">
    <property type="term" value="P:lipid metabolic process"/>
    <property type="evidence" value="ECO:0007669"/>
    <property type="project" value="InterPro"/>
</dbReference>
<dbReference type="AlphaFoldDB" id="A0A8W7PCA3"/>
<dbReference type="GO" id="GO:0005886">
    <property type="term" value="C:plasma membrane"/>
    <property type="evidence" value="ECO:0007669"/>
    <property type="project" value="UniProtKB-SubCell"/>
</dbReference>
<dbReference type="PANTHER" id="PTHR43141:SF2">
    <property type="entry name" value="BLR3729 PROTEIN"/>
    <property type="match status" value="1"/>
</dbReference>
<protein>
    <recommendedName>
        <fullName evidence="7">GP-PDE domain-containing protein</fullName>
    </recommendedName>
</protein>
<dbReference type="EnsemblMetazoa" id="ACOM028990-RA">
    <property type="protein sequence ID" value="ACOM028990-PA.1"/>
    <property type="gene ID" value="ACOM028990"/>
</dbReference>
<dbReference type="GO" id="GO:0008081">
    <property type="term" value="F:phosphoric diester hydrolase activity"/>
    <property type="evidence" value="ECO:0007669"/>
    <property type="project" value="InterPro"/>
</dbReference>
<evidence type="ECO:0000256" key="3">
    <source>
        <dbReference type="ARBA" id="ARBA00022692"/>
    </source>
</evidence>
<feature type="transmembrane region" description="Helical" evidence="6">
    <location>
        <begin position="187"/>
        <end position="210"/>
    </location>
</feature>
<evidence type="ECO:0000256" key="1">
    <source>
        <dbReference type="ARBA" id="ARBA00004651"/>
    </source>
</evidence>
<dbReference type="Proteomes" id="UP000075882">
    <property type="component" value="Unassembled WGS sequence"/>
</dbReference>
<evidence type="ECO:0000256" key="4">
    <source>
        <dbReference type="ARBA" id="ARBA00022989"/>
    </source>
</evidence>
<sequence>LADDAGKDRMVASIGPFWDANETWLVLGAGLLLVAFPMAHGVVFGALYVPVLLMLVGLILRGVAFDFRVKARDPHRPWWNAIFAFGSLLASLAQGVMLGRYLTGFADGVLPWLFALLVGAGLTAAYALLGACWLIMKTDGRLQTQAIRWARHSVVGAALAVLLVSGVTPLANPAIAARWFALPQLFLLLPLPLGTAALFVLQWIILPRLAGRQAAGNDRYCWLPFAATVGIVLLAFWGLAYSVFPQVVIGRMDIWQAASDPEALWIICGCLLVLPASSLIPPLPTGCSGARPIAELPQLPSPWPYPPVVAHRGGGIMAPENTLAGFRAGIAYGYRAAECDVKLSADNVCFLLHDDTVDRTSNGHGLAAKLSMASLAQLDAGAWKGAAFAGEALPTFANVAAYCQAHGILLNVEIKPCPGREEETGRLVAQEAARLWAGAAIPPLLSSFSDVALRAAQHAVPALPRGWLVEEVPDNWQAMLQDMDCIALHCDHGSLTRGQAAAIKAAGYQLLC</sequence>
<dbReference type="PANTHER" id="PTHR43141">
    <property type="entry name" value="CYTOCHROME BD2 SUBUNIT II"/>
    <property type="match status" value="1"/>
</dbReference>
<dbReference type="InterPro" id="IPR030395">
    <property type="entry name" value="GP_PDE_dom"/>
</dbReference>
<evidence type="ECO:0000256" key="5">
    <source>
        <dbReference type="ARBA" id="ARBA00023136"/>
    </source>
</evidence>